<reference evidence="2" key="1">
    <citation type="submission" date="2019-01" db="EMBL/GenBank/DDBJ databases">
        <title>Gri0909 isolated from a small marine red alga.</title>
        <authorList>
            <person name="Kim J."/>
            <person name="Jeong S.E."/>
            <person name="Jeon C.O."/>
        </authorList>
    </citation>
    <scope>NUCLEOTIDE SEQUENCE [LARGE SCALE GENOMIC DNA]</scope>
    <source>
        <strain evidence="2">Gri0909</strain>
    </source>
</reference>
<gene>
    <name evidence="1" type="ORF">EOI86_09080</name>
</gene>
<keyword evidence="1" id="KW-0067">ATP-binding</keyword>
<dbReference type="Proteomes" id="UP000287447">
    <property type="component" value="Unassembled WGS sequence"/>
</dbReference>
<dbReference type="Pfam" id="PF13671">
    <property type="entry name" value="AAA_33"/>
    <property type="match status" value="1"/>
</dbReference>
<dbReference type="GO" id="GO:0005524">
    <property type="term" value="F:ATP binding"/>
    <property type="evidence" value="ECO:0007669"/>
    <property type="project" value="UniProtKB-KW"/>
</dbReference>
<evidence type="ECO:0000313" key="2">
    <source>
        <dbReference type="Proteomes" id="UP000287447"/>
    </source>
</evidence>
<dbReference type="SUPFAM" id="SSF52540">
    <property type="entry name" value="P-loop containing nucleoside triphosphate hydrolases"/>
    <property type="match status" value="1"/>
</dbReference>
<keyword evidence="1" id="KW-0547">Nucleotide-binding</keyword>
<evidence type="ECO:0000313" key="1">
    <source>
        <dbReference type="EMBL" id="RVU39825.1"/>
    </source>
</evidence>
<dbReference type="InterPro" id="IPR027417">
    <property type="entry name" value="P-loop_NTPase"/>
</dbReference>
<dbReference type="OrthoDB" id="531205at2"/>
<accession>A0A437QZ74</accession>
<dbReference type="EMBL" id="SADE01000001">
    <property type="protein sequence ID" value="RVU39825.1"/>
    <property type="molecule type" value="Genomic_DNA"/>
</dbReference>
<dbReference type="AlphaFoldDB" id="A0A437QZ74"/>
<comment type="caution">
    <text evidence="1">The sequence shown here is derived from an EMBL/GenBank/DDBJ whole genome shotgun (WGS) entry which is preliminary data.</text>
</comment>
<proteinExistence type="predicted"/>
<name>A0A437QZ74_9PROT</name>
<dbReference type="Gene3D" id="3.40.50.300">
    <property type="entry name" value="P-loop containing nucleotide triphosphate hydrolases"/>
    <property type="match status" value="1"/>
</dbReference>
<organism evidence="1 2">
    <name type="scientific">Hwanghaeella grinnelliae</name>
    <dbReference type="NCBI Taxonomy" id="2500179"/>
    <lineage>
        <taxon>Bacteria</taxon>
        <taxon>Pseudomonadati</taxon>
        <taxon>Pseudomonadota</taxon>
        <taxon>Alphaproteobacteria</taxon>
        <taxon>Rhodospirillales</taxon>
        <taxon>Rhodospirillaceae</taxon>
        <taxon>Hwanghaeella</taxon>
    </lineage>
</organism>
<sequence length="159" mass="18226">MGAGKSHKAKELAGRHNAVLISEDVWLASHFPGKISSFQDYLDFSRRIGPFVRNHVRDILKTGTNVILDFPANTVSQRAWHRETATEIGSPHRLVYLEADDDLCLRQIAMRRQEQPERAAFDTANVFHQVTKFFEEPRAEEGLEIEVVHPQPERERKAP</sequence>
<keyword evidence="2" id="KW-1185">Reference proteome</keyword>
<protein>
    <submittedName>
        <fullName evidence="1">ATP-binding protein</fullName>
    </submittedName>
</protein>